<feature type="transmembrane region" description="Helical" evidence="6">
    <location>
        <begin position="297"/>
        <end position="317"/>
    </location>
</feature>
<feature type="transmembrane region" description="Helical" evidence="6">
    <location>
        <begin position="258"/>
        <end position="277"/>
    </location>
</feature>
<organism evidence="8 9">
    <name type="scientific">Parageobacillus thermoglucosidasius</name>
    <name type="common">Geobacillus thermoglucosidasius</name>
    <dbReference type="NCBI Taxonomy" id="1426"/>
    <lineage>
        <taxon>Bacteria</taxon>
        <taxon>Bacillati</taxon>
        <taxon>Bacillota</taxon>
        <taxon>Bacilli</taxon>
        <taxon>Bacillales</taxon>
        <taxon>Anoxybacillaceae</taxon>
        <taxon>Parageobacillus</taxon>
    </lineage>
</organism>
<sequence length="460" mass="50744">MEDDEVRQIKASEVVAASKFNRFHLMVYLWCFVGIAFDGYDIAMYGVSLPWLMKEWDLTLVQAGAIGSYSLVGMVVGALVFAPLADKIGRKRVFAICMVGFSVFTFLGGAVDNPIAFTVMRFLAALGIGGLPPNVISLMTEYSPKRNRAIIVATMYCGYSIGGILVSLLGMYIVPELGWRVLYWIGGIPILIFPFFMRQFPESLSFYILKNRIKKLCEILNRIDPLGNYREDDDYQFEEVQNESKGFPVKKLFAQQRAVSTFAFWIAVFSCLLMVYGLNTWLPKIMQQSGYGLTSSLLFNIVLCTGQVGGSLVGGFLAERFGHKKILVFMYILGALCFIILGITSNIFMLYALVAIGGACTVGTQNLANPYISEYYPKEARATGIGWALGVGRIGAILAPALIGLILATGLTPQKAFIVFAVPSIIGALALLCVQEKFSSFDKIKQPDHLEMTASSHFRM</sequence>
<evidence type="ECO:0000256" key="1">
    <source>
        <dbReference type="ARBA" id="ARBA00004651"/>
    </source>
</evidence>
<feature type="transmembrane region" description="Helical" evidence="6">
    <location>
        <begin position="350"/>
        <end position="372"/>
    </location>
</feature>
<dbReference type="InterPro" id="IPR036259">
    <property type="entry name" value="MFS_trans_sf"/>
</dbReference>
<dbReference type="PROSITE" id="PS50850">
    <property type="entry name" value="MFS"/>
    <property type="match status" value="1"/>
</dbReference>
<feature type="transmembrane region" description="Helical" evidence="6">
    <location>
        <begin position="117"/>
        <end position="138"/>
    </location>
</feature>
<evidence type="ECO:0000256" key="3">
    <source>
        <dbReference type="ARBA" id="ARBA00022692"/>
    </source>
</evidence>
<dbReference type="PANTHER" id="PTHR23508">
    <property type="entry name" value="CARBOXYLIC ACID TRANSPORTER PROTEIN HOMOLOG"/>
    <property type="match status" value="1"/>
</dbReference>
<feature type="transmembrane region" description="Helical" evidence="6">
    <location>
        <begin position="384"/>
        <end position="410"/>
    </location>
</feature>
<dbReference type="InterPro" id="IPR020846">
    <property type="entry name" value="MFS_dom"/>
</dbReference>
<evidence type="ECO:0000256" key="4">
    <source>
        <dbReference type="ARBA" id="ARBA00022989"/>
    </source>
</evidence>
<evidence type="ECO:0000256" key="6">
    <source>
        <dbReference type="SAM" id="Phobius"/>
    </source>
</evidence>
<dbReference type="EMBL" id="LXMA01000023">
    <property type="protein sequence ID" value="OAT72695.1"/>
    <property type="molecule type" value="Genomic_DNA"/>
</dbReference>
<proteinExistence type="predicted"/>
<feature type="transmembrane region" description="Helical" evidence="6">
    <location>
        <begin position="93"/>
        <end position="111"/>
    </location>
</feature>
<evidence type="ECO:0000259" key="7">
    <source>
        <dbReference type="PROSITE" id="PS50850"/>
    </source>
</evidence>
<dbReference type="RefSeq" id="WP_064551667.1">
    <property type="nucleotide sequence ID" value="NZ_LXMA01000023.1"/>
</dbReference>
<keyword evidence="3 6" id="KW-0812">Transmembrane</keyword>
<evidence type="ECO:0000256" key="2">
    <source>
        <dbReference type="ARBA" id="ARBA00022448"/>
    </source>
</evidence>
<protein>
    <submittedName>
        <fullName evidence="8">MFS transporter</fullName>
    </submittedName>
</protein>
<keyword evidence="5 6" id="KW-0472">Membrane</keyword>
<comment type="subcellular location">
    <subcellularLocation>
        <location evidence="1">Cell membrane</location>
        <topology evidence="1">Multi-pass membrane protein</topology>
    </subcellularLocation>
</comment>
<evidence type="ECO:0000256" key="5">
    <source>
        <dbReference type="ARBA" id="ARBA00023136"/>
    </source>
</evidence>
<dbReference type="CDD" id="cd17365">
    <property type="entry name" value="MFS_PcaK_like"/>
    <property type="match status" value="1"/>
</dbReference>
<dbReference type="Proteomes" id="UP000078290">
    <property type="component" value="Unassembled WGS sequence"/>
</dbReference>
<dbReference type="SUPFAM" id="SSF103473">
    <property type="entry name" value="MFS general substrate transporter"/>
    <property type="match status" value="1"/>
</dbReference>
<evidence type="ECO:0000313" key="9">
    <source>
        <dbReference type="Proteomes" id="UP000078290"/>
    </source>
</evidence>
<reference evidence="9" key="1">
    <citation type="submission" date="2016-05" db="EMBL/GenBank/DDBJ databases">
        <authorList>
            <person name="Wang W."/>
            <person name="Zhu L."/>
        </authorList>
    </citation>
    <scope>NUCLEOTIDE SEQUENCE [LARGE SCALE GENOMIC DNA]</scope>
    <source>
        <strain evidence="9">W-2</strain>
    </source>
</reference>
<evidence type="ECO:0000313" key="8">
    <source>
        <dbReference type="EMBL" id="OAT72695.1"/>
    </source>
</evidence>
<feature type="transmembrane region" description="Helical" evidence="6">
    <location>
        <begin position="59"/>
        <end position="81"/>
    </location>
</feature>
<dbReference type="PANTHER" id="PTHR23508:SF10">
    <property type="entry name" value="CARBOXYLIC ACID TRANSPORTER PROTEIN HOMOLOG"/>
    <property type="match status" value="1"/>
</dbReference>
<comment type="caution">
    <text evidence="8">The sequence shown here is derived from an EMBL/GenBank/DDBJ whole genome shotgun (WGS) entry which is preliminary data.</text>
</comment>
<feature type="transmembrane region" description="Helical" evidence="6">
    <location>
        <begin position="181"/>
        <end position="197"/>
    </location>
</feature>
<feature type="transmembrane region" description="Helical" evidence="6">
    <location>
        <begin position="416"/>
        <end position="434"/>
    </location>
</feature>
<feature type="transmembrane region" description="Helical" evidence="6">
    <location>
        <begin position="150"/>
        <end position="175"/>
    </location>
</feature>
<dbReference type="GO" id="GO:0005886">
    <property type="term" value="C:plasma membrane"/>
    <property type="evidence" value="ECO:0007669"/>
    <property type="project" value="UniProtKB-SubCell"/>
</dbReference>
<feature type="transmembrane region" description="Helical" evidence="6">
    <location>
        <begin position="27"/>
        <end position="47"/>
    </location>
</feature>
<feature type="transmembrane region" description="Helical" evidence="6">
    <location>
        <begin position="326"/>
        <end position="344"/>
    </location>
</feature>
<dbReference type="GO" id="GO:0046943">
    <property type="term" value="F:carboxylic acid transmembrane transporter activity"/>
    <property type="evidence" value="ECO:0007669"/>
    <property type="project" value="TreeGrafter"/>
</dbReference>
<keyword evidence="2" id="KW-0813">Transport</keyword>
<dbReference type="AlphaFoldDB" id="A0A1B7KRJ0"/>
<dbReference type="Pfam" id="PF07690">
    <property type="entry name" value="MFS_1"/>
    <property type="match status" value="1"/>
</dbReference>
<accession>A0A1B7KRJ0</accession>
<dbReference type="InterPro" id="IPR011701">
    <property type="entry name" value="MFS"/>
</dbReference>
<keyword evidence="4 6" id="KW-1133">Transmembrane helix</keyword>
<feature type="domain" description="Major facilitator superfamily (MFS) profile" evidence="7">
    <location>
        <begin position="27"/>
        <end position="439"/>
    </location>
</feature>
<dbReference type="OrthoDB" id="9787026at2"/>
<name>A0A1B7KRJ0_PARTM</name>
<gene>
    <name evidence="8" type="ORF">A7K69_07050</name>
</gene>
<dbReference type="Gene3D" id="1.20.1250.20">
    <property type="entry name" value="MFS general substrate transporter like domains"/>
    <property type="match status" value="1"/>
</dbReference>